<dbReference type="PANTHER" id="PTHR30605:SF0">
    <property type="entry name" value="ANHYDRO-N-ACETYLMURAMIC ACID KINASE"/>
    <property type="match status" value="1"/>
</dbReference>
<dbReference type="InterPro" id="IPR005338">
    <property type="entry name" value="Anhydro_N_Ac-Mur_kinase"/>
</dbReference>
<comment type="caution">
    <text evidence="2">The sequence shown here is derived from an EMBL/GenBank/DDBJ whole genome shotgun (WGS) entry which is preliminary data.</text>
</comment>
<sequence length="375" mass="39065">MFIGLMSGTSLDGVDGVVAHIPPEGTLRVLAYACQPFAPALRAELLALNQPGPDELHRAALAGNALSEAYAEVVAELLRAASVAASDIAAIGAHGQTVRHRPRAFDGTGYTIQLGNPSLLVERTGIDVVADLRSADVAAGGQGAPLVPAFHAEAFGQRHPAPLVLNIGGISNLSVLQPEAVLGFDCGPGNVLLDLWCQRHTGAAYDAHGDWAAQGQVHATLLQRLLEEPFLALPAPKSTGRDLFHARWLDAHLQSMPALPAVNVQATLTRFTARCCADAARPYGLGIAPMLAVCGGGAFNRTLMAMLGDELPGWSVVSTDALGLPPLQVEATAFAWLAARRVRGQVGNLPAVTGASGRRTLGAWHARPLAHPSSP</sequence>
<proteinExistence type="inferred from homology"/>
<dbReference type="PANTHER" id="PTHR30605">
    <property type="entry name" value="ANHYDRO-N-ACETYLMURAMIC ACID KINASE"/>
    <property type="match status" value="1"/>
</dbReference>
<name>A0ABP8L8U5_9BURK</name>
<dbReference type="EMBL" id="BAABEX010000010">
    <property type="protein sequence ID" value="GAA4423761.1"/>
    <property type="molecule type" value="Genomic_DNA"/>
</dbReference>
<gene>
    <name evidence="1" type="primary">anmK</name>
    <name evidence="2" type="ORF">GCM10023090_16410</name>
</gene>
<organism evidence="2 3">
    <name type="scientific">Acidovorax lacteus</name>
    <dbReference type="NCBI Taxonomy" id="1924988"/>
    <lineage>
        <taxon>Bacteria</taxon>
        <taxon>Pseudomonadati</taxon>
        <taxon>Pseudomonadota</taxon>
        <taxon>Betaproteobacteria</taxon>
        <taxon>Burkholderiales</taxon>
        <taxon>Comamonadaceae</taxon>
        <taxon>Acidovorax</taxon>
    </lineage>
</organism>
<reference evidence="3" key="1">
    <citation type="journal article" date="2019" name="Int. J. Syst. Evol. Microbiol.">
        <title>The Global Catalogue of Microorganisms (GCM) 10K type strain sequencing project: providing services to taxonomists for standard genome sequencing and annotation.</title>
        <authorList>
            <consortium name="The Broad Institute Genomics Platform"/>
            <consortium name="The Broad Institute Genome Sequencing Center for Infectious Disease"/>
            <person name="Wu L."/>
            <person name="Ma J."/>
        </authorList>
    </citation>
    <scope>NUCLEOTIDE SEQUENCE [LARGE SCALE GENOMIC DNA]</scope>
    <source>
        <strain evidence="3">JCM 31890</strain>
    </source>
</reference>
<dbReference type="InterPro" id="IPR043129">
    <property type="entry name" value="ATPase_NBD"/>
</dbReference>
<feature type="binding site" evidence="1">
    <location>
        <begin position="8"/>
        <end position="15"/>
    </location>
    <ligand>
        <name>ATP</name>
        <dbReference type="ChEBI" id="CHEBI:30616"/>
    </ligand>
</feature>
<dbReference type="Proteomes" id="UP001501788">
    <property type="component" value="Unassembled WGS sequence"/>
</dbReference>
<evidence type="ECO:0000313" key="2">
    <source>
        <dbReference type="EMBL" id="GAA4423761.1"/>
    </source>
</evidence>
<dbReference type="SUPFAM" id="SSF53067">
    <property type="entry name" value="Actin-like ATPase domain"/>
    <property type="match status" value="1"/>
</dbReference>
<evidence type="ECO:0000256" key="1">
    <source>
        <dbReference type="HAMAP-Rule" id="MF_01270"/>
    </source>
</evidence>
<keyword evidence="1" id="KW-0547">Nucleotide-binding</keyword>
<keyword evidence="3" id="KW-1185">Reference proteome</keyword>
<comment type="function">
    <text evidence="1">Catalyzes the specific phosphorylation of 1,6-anhydro-N-acetylmuramic acid (anhMurNAc) with the simultaneous cleavage of the 1,6-anhydro ring, generating MurNAc-6-P. Is required for the utilization of anhMurNAc either imported from the medium or derived from its own cell wall murein, and thus plays a role in cell wall recycling.</text>
</comment>
<dbReference type="EC" id="2.7.1.170" evidence="1"/>
<dbReference type="HAMAP" id="MF_01270">
    <property type="entry name" value="AnhMurNAc_kinase"/>
    <property type="match status" value="1"/>
</dbReference>
<comment type="pathway">
    <text evidence="1">Amino-sugar metabolism; 1,6-anhydro-N-acetylmuramate degradation.</text>
</comment>
<dbReference type="Pfam" id="PF03702">
    <property type="entry name" value="AnmK"/>
    <property type="match status" value="1"/>
</dbReference>
<dbReference type="GO" id="GO:0016301">
    <property type="term" value="F:kinase activity"/>
    <property type="evidence" value="ECO:0007669"/>
    <property type="project" value="UniProtKB-KW"/>
</dbReference>
<keyword evidence="1" id="KW-0119">Carbohydrate metabolism</keyword>
<evidence type="ECO:0000313" key="3">
    <source>
        <dbReference type="Proteomes" id="UP001501788"/>
    </source>
</evidence>
<comment type="similarity">
    <text evidence="1">Belongs to the anhydro-N-acetylmuramic acid kinase family.</text>
</comment>
<keyword evidence="1 2" id="KW-0418">Kinase</keyword>
<dbReference type="CDD" id="cd24050">
    <property type="entry name" value="ASKHA_NBD_ANMK"/>
    <property type="match status" value="1"/>
</dbReference>
<dbReference type="NCBIfam" id="NF007139">
    <property type="entry name" value="PRK09585.1-3"/>
    <property type="match status" value="1"/>
</dbReference>
<accession>A0ABP8L8U5</accession>
<protein>
    <recommendedName>
        <fullName evidence="1">Anhydro-N-acetylmuramic acid kinase</fullName>
        <ecNumber evidence="1">2.7.1.170</ecNumber>
    </recommendedName>
    <alternativeName>
        <fullName evidence="1">AnhMurNAc kinase</fullName>
    </alternativeName>
</protein>
<comment type="pathway">
    <text evidence="1">Cell wall biogenesis; peptidoglycan recycling.</text>
</comment>
<dbReference type="Gene3D" id="3.30.420.40">
    <property type="match status" value="2"/>
</dbReference>
<comment type="catalytic activity">
    <reaction evidence="1">
        <text>1,6-anhydro-N-acetyl-beta-muramate + ATP + H2O = N-acetyl-D-muramate 6-phosphate + ADP + H(+)</text>
        <dbReference type="Rhea" id="RHEA:24952"/>
        <dbReference type="ChEBI" id="CHEBI:15377"/>
        <dbReference type="ChEBI" id="CHEBI:15378"/>
        <dbReference type="ChEBI" id="CHEBI:30616"/>
        <dbReference type="ChEBI" id="CHEBI:58690"/>
        <dbReference type="ChEBI" id="CHEBI:58722"/>
        <dbReference type="ChEBI" id="CHEBI:456216"/>
        <dbReference type="EC" id="2.7.1.170"/>
    </reaction>
</comment>
<keyword evidence="1" id="KW-0808">Transferase</keyword>
<keyword evidence="1" id="KW-0067">ATP-binding</keyword>